<dbReference type="GO" id="GO:0005634">
    <property type="term" value="C:nucleus"/>
    <property type="evidence" value="ECO:0007669"/>
    <property type="project" value="TreeGrafter"/>
</dbReference>
<organism evidence="1">
    <name type="scientific">Tetraodon nigroviridis</name>
    <name type="common">Spotted green pufferfish</name>
    <name type="synonym">Chelonodon nigroviridis</name>
    <dbReference type="NCBI Taxonomy" id="99883"/>
    <lineage>
        <taxon>Eukaryota</taxon>
        <taxon>Metazoa</taxon>
        <taxon>Chordata</taxon>
        <taxon>Craniata</taxon>
        <taxon>Vertebrata</taxon>
        <taxon>Euteleostomi</taxon>
        <taxon>Actinopterygii</taxon>
        <taxon>Neopterygii</taxon>
        <taxon>Teleostei</taxon>
        <taxon>Neoteleostei</taxon>
        <taxon>Acanthomorphata</taxon>
        <taxon>Eupercaria</taxon>
        <taxon>Tetraodontiformes</taxon>
        <taxon>Tetradontoidea</taxon>
        <taxon>Tetraodontidae</taxon>
        <taxon>Tetraodon</taxon>
    </lineage>
</organism>
<dbReference type="OrthoDB" id="2140079at2759"/>
<dbReference type="AlphaFoldDB" id="Q4RXB8"/>
<dbReference type="PANTHER" id="PTHR15949:SF3">
    <property type="entry name" value="TESTIS-EXPRESSED PROTEIN 264"/>
    <property type="match status" value="1"/>
</dbReference>
<sequence length="147" mass="16694">MEMLSFNKLRASEGSIEGDSRLLGPRCRYAIGRILSEGEDEADEKLLQRCQGLGFNVFSFPEAAHVVTTSLHHRTVFSVPVGVGRVYPKLERYIKTIDRFQLLWGFFFLRGAGMLHTFGDPEVYFKHSGQAIRMDRARGGSHARWVC</sequence>
<gene>
    <name evidence="1" type="ORF">GSTENG00027481001</name>
</gene>
<reference evidence="1" key="2">
    <citation type="submission" date="2004-02" db="EMBL/GenBank/DDBJ databases">
        <authorList>
            <consortium name="Genoscope"/>
            <consortium name="Whitehead Institute Centre for Genome Research"/>
        </authorList>
    </citation>
    <scope>NUCLEOTIDE SEQUENCE</scope>
</reference>
<dbReference type="EMBL" id="CAAE01014979">
    <property type="protein sequence ID" value="CAG06964.1"/>
    <property type="molecule type" value="Genomic_DNA"/>
</dbReference>
<dbReference type="PANTHER" id="PTHR15949">
    <property type="entry name" value="TESTIS-EXPRESSED PROTEIN 264"/>
    <property type="match status" value="1"/>
</dbReference>
<dbReference type="GO" id="GO:0005657">
    <property type="term" value="C:replication fork"/>
    <property type="evidence" value="ECO:0007669"/>
    <property type="project" value="TreeGrafter"/>
</dbReference>
<evidence type="ECO:0000313" key="1">
    <source>
        <dbReference type="EMBL" id="CAG06964.1"/>
    </source>
</evidence>
<dbReference type="GO" id="GO:0106300">
    <property type="term" value="P:protein-DNA covalent cross-linking repair"/>
    <property type="evidence" value="ECO:0007669"/>
    <property type="project" value="TreeGrafter"/>
</dbReference>
<accession>Q4RXB8</accession>
<dbReference type="GO" id="GO:0005789">
    <property type="term" value="C:endoplasmic reticulum membrane"/>
    <property type="evidence" value="ECO:0007669"/>
    <property type="project" value="TreeGrafter"/>
</dbReference>
<protein>
    <submittedName>
        <fullName evidence="1">(spotted green pufferfish) hypothetical protein</fullName>
    </submittedName>
</protein>
<dbReference type="KEGG" id="tng:GSTEN00027481G001"/>
<reference evidence="1" key="1">
    <citation type="journal article" date="2004" name="Nature">
        <title>Genome duplication in the teleost fish Tetraodon nigroviridis reveals the early vertebrate proto-karyotype.</title>
        <authorList>
            <person name="Jaillon O."/>
            <person name="Aury J.-M."/>
            <person name="Brunet F."/>
            <person name="Petit J.-L."/>
            <person name="Stange-Thomann N."/>
            <person name="Mauceli E."/>
            <person name="Bouneau L."/>
            <person name="Fischer C."/>
            <person name="Ozouf-Costaz C."/>
            <person name="Bernot A."/>
            <person name="Nicaud S."/>
            <person name="Jaffe D."/>
            <person name="Fisher S."/>
            <person name="Lutfalla G."/>
            <person name="Dossat C."/>
            <person name="Segurens B."/>
            <person name="Dasilva C."/>
            <person name="Salanoubat M."/>
            <person name="Levy M."/>
            <person name="Boudet N."/>
            <person name="Castellano S."/>
            <person name="Anthouard V."/>
            <person name="Jubin C."/>
            <person name="Castelli V."/>
            <person name="Katinka M."/>
            <person name="Vacherie B."/>
            <person name="Biemont C."/>
            <person name="Skalli Z."/>
            <person name="Cattolico L."/>
            <person name="Poulain J."/>
            <person name="De Berardinis V."/>
            <person name="Cruaud C."/>
            <person name="Duprat S."/>
            <person name="Brottier P."/>
            <person name="Coutanceau J.-P."/>
            <person name="Gouzy J."/>
            <person name="Parra G."/>
            <person name="Lardier G."/>
            <person name="Chapple C."/>
            <person name="McKernan K.J."/>
            <person name="McEwan P."/>
            <person name="Bosak S."/>
            <person name="Kellis M."/>
            <person name="Volff J.-N."/>
            <person name="Guigo R."/>
            <person name="Zody M.C."/>
            <person name="Mesirov J."/>
            <person name="Lindblad-Toh K."/>
            <person name="Birren B."/>
            <person name="Nusbaum C."/>
            <person name="Kahn D."/>
            <person name="Robinson-Rechavi M."/>
            <person name="Laudet V."/>
            <person name="Schachter V."/>
            <person name="Quetier F."/>
            <person name="Saurin W."/>
            <person name="Scarpelli C."/>
            <person name="Wincker P."/>
            <person name="Lander E.S."/>
            <person name="Weissenbach J."/>
            <person name="Roest Crollius H."/>
        </authorList>
    </citation>
    <scope>NUCLEOTIDE SEQUENCE [LARGE SCALE GENOMIC DNA]</scope>
</reference>
<name>Q4RXB8_TETNG</name>
<dbReference type="GO" id="GO:0061709">
    <property type="term" value="P:reticulophagy"/>
    <property type="evidence" value="ECO:0007669"/>
    <property type="project" value="TreeGrafter"/>
</dbReference>
<comment type="caution">
    <text evidence="1">The sequence shown here is derived from an EMBL/GenBank/DDBJ whole genome shotgun (WGS) entry which is preliminary data.</text>
</comment>
<proteinExistence type="predicted"/>
<dbReference type="GO" id="GO:0000421">
    <property type="term" value="C:autophagosome membrane"/>
    <property type="evidence" value="ECO:0007669"/>
    <property type="project" value="TreeGrafter"/>
</dbReference>